<dbReference type="InterPro" id="IPR009100">
    <property type="entry name" value="AcylCoA_DH/oxidase_NM_dom_sf"/>
</dbReference>
<reference evidence="27" key="1">
    <citation type="submission" date="2021-01" db="UniProtKB">
        <authorList>
            <consortium name="EnsemblMetazoa"/>
        </authorList>
    </citation>
    <scope>IDENTIFICATION</scope>
</reference>
<keyword evidence="5" id="KW-0597">Phosphoprotein</keyword>
<dbReference type="Gene3D" id="1.20.140.10">
    <property type="entry name" value="Butyryl-CoA Dehydrogenase, subunit A, domain 3"/>
    <property type="match status" value="2"/>
</dbReference>
<keyword evidence="8 22" id="KW-0274">FAD</keyword>
<dbReference type="GO" id="GO:0000062">
    <property type="term" value="F:fatty-acyl-CoA binding"/>
    <property type="evidence" value="ECO:0007669"/>
    <property type="project" value="TreeGrafter"/>
</dbReference>
<evidence type="ECO:0000259" key="23">
    <source>
        <dbReference type="Pfam" id="PF00441"/>
    </source>
</evidence>
<feature type="domain" description="ACAD9/ACADV-like C-terminal" evidence="26">
    <location>
        <begin position="506"/>
        <end position="624"/>
    </location>
</feature>
<dbReference type="KEGG" id="nvi:100116828"/>
<feature type="domain" description="Acyl-CoA dehydrogenase/oxidase N-terminal" evidence="25">
    <location>
        <begin position="81"/>
        <end position="190"/>
    </location>
</feature>
<dbReference type="Pfam" id="PF02771">
    <property type="entry name" value="Acyl-CoA_dh_N"/>
    <property type="match status" value="1"/>
</dbReference>
<dbReference type="FunFam" id="1.10.540.10:FF:000001">
    <property type="entry name" value="Very long-chain-specific acyl-CoA dehydrogenase, mitochondrial"/>
    <property type="match status" value="1"/>
</dbReference>
<dbReference type="InterPro" id="IPR049448">
    <property type="entry name" value="ACAD9/ACADV-like_C"/>
</dbReference>
<keyword evidence="7" id="KW-0999">Mitochondrion inner membrane</keyword>
<dbReference type="OrthoDB" id="2588832at2759"/>
<evidence type="ECO:0000259" key="25">
    <source>
        <dbReference type="Pfam" id="PF02771"/>
    </source>
</evidence>
<dbReference type="EnsemblMetazoa" id="XM_001601176">
    <property type="protein sequence ID" value="XP_001601226"/>
    <property type="gene ID" value="LOC100116828"/>
</dbReference>
<dbReference type="InterPro" id="IPR037069">
    <property type="entry name" value="AcylCoA_DH/ox_N_sf"/>
</dbReference>
<dbReference type="CDD" id="cd01161">
    <property type="entry name" value="VLCAD"/>
    <property type="match status" value="1"/>
</dbReference>
<dbReference type="InParanoid" id="A0A7M7G2G8"/>
<dbReference type="AlphaFoldDB" id="A0A7M7G2G8"/>
<evidence type="ECO:0000256" key="14">
    <source>
        <dbReference type="ARBA" id="ARBA00023128"/>
    </source>
</evidence>
<dbReference type="Gene3D" id="1.10.540.10">
    <property type="entry name" value="Acyl-CoA dehydrogenase/oxidase, N-terminal domain"/>
    <property type="match status" value="1"/>
</dbReference>
<dbReference type="Proteomes" id="UP000002358">
    <property type="component" value="Unassembled WGS sequence"/>
</dbReference>
<protein>
    <recommendedName>
        <fullName evidence="29">Very long-chain specific acyl-CoA dehydrogenase, mitochondrial</fullName>
    </recommendedName>
</protein>
<dbReference type="InterPro" id="IPR013786">
    <property type="entry name" value="AcylCoA_DH/ox_N"/>
</dbReference>
<evidence type="ECO:0000256" key="5">
    <source>
        <dbReference type="ARBA" id="ARBA00022553"/>
    </source>
</evidence>
<keyword evidence="14" id="KW-0496">Mitochondrion</keyword>
<dbReference type="Gene3D" id="2.40.110.10">
    <property type="entry name" value="Butyryl-CoA Dehydrogenase, subunit A, domain 2"/>
    <property type="match status" value="1"/>
</dbReference>
<dbReference type="GO" id="GO:0006631">
    <property type="term" value="P:fatty acid metabolic process"/>
    <property type="evidence" value="ECO:0007669"/>
    <property type="project" value="UniProtKB-KW"/>
</dbReference>
<comment type="cofactor">
    <cofactor evidence="1 22">
        <name>FAD</name>
        <dbReference type="ChEBI" id="CHEBI:57692"/>
    </cofactor>
</comment>
<keyword evidence="28" id="KW-1185">Reference proteome</keyword>
<dbReference type="Pfam" id="PF21343">
    <property type="entry name" value="ACAD9-ACADV_C"/>
    <property type="match status" value="1"/>
</dbReference>
<evidence type="ECO:0000256" key="2">
    <source>
        <dbReference type="ARBA" id="ARBA00004637"/>
    </source>
</evidence>
<dbReference type="GO" id="GO:0005743">
    <property type="term" value="C:mitochondrial inner membrane"/>
    <property type="evidence" value="ECO:0007669"/>
    <property type="project" value="UniProtKB-SubCell"/>
</dbReference>
<dbReference type="RefSeq" id="XP_001601226.2">
    <property type="nucleotide sequence ID" value="XM_001601176.6"/>
</dbReference>
<dbReference type="FunFam" id="1.20.140.10:FF:000008">
    <property type="entry name" value="acyl-CoA dehydrogenase family member 9, mitochondrial"/>
    <property type="match status" value="1"/>
</dbReference>
<comment type="similarity">
    <text evidence="4 22">Belongs to the acyl-CoA dehydrogenase family.</text>
</comment>
<evidence type="ECO:0000256" key="22">
    <source>
        <dbReference type="RuleBase" id="RU362125"/>
    </source>
</evidence>
<evidence type="ECO:0000256" key="7">
    <source>
        <dbReference type="ARBA" id="ARBA00022792"/>
    </source>
</evidence>
<dbReference type="GeneID" id="100116828"/>
<dbReference type="InterPro" id="IPR046373">
    <property type="entry name" value="Acyl-CoA_Oxase/DH_mid-dom_sf"/>
</dbReference>
<evidence type="ECO:0000256" key="9">
    <source>
        <dbReference type="ARBA" id="ARBA00022832"/>
    </source>
</evidence>
<evidence type="ECO:0000256" key="6">
    <source>
        <dbReference type="ARBA" id="ARBA00022630"/>
    </source>
</evidence>
<evidence type="ECO:0000256" key="8">
    <source>
        <dbReference type="ARBA" id="ARBA00022827"/>
    </source>
</evidence>
<evidence type="ECO:0000256" key="1">
    <source>
        <dbReference type="ARBA" id="ARBA00001974"/>
    </source>
</evidence>
<keyword evidence="9" id="KW-0276">Fatty acid metabolism</keyword>
<evidence type="ECO:0000256" key="12">
    <source>
        <dbReference type="ARBA" id="ARBA00023002"/>
    </source>
</evidence>
<dbReference type="Pfam" id="PF00441">
    <property type="entry name" value="Acyl-CoA_dh_1"/>
    <property type="match status" value="1"/>
</dbReference>
<keyword evidence="11" id="KW-0007">Acetylation</keyword>
<dbReference type="PANTHER" id="PTHR43884:SF11">
    <property type="entry name" value="VERY LONG-CHAIN SPECIFIC ACYL-COA DEHYDROGENASE, MITOCHONDRIAL"/>
    <property type="match status" value="1"/>
</dbReference>
<dbReference type="GO" id="GO:0017099">
    <property type="term" value="F:very-long-chain fatty acyl-CoA dehydrogenase activity"/>
    <property type="evidence" value="ECO:0007669"/>
    <property type="project" value="TreeGrafter"/>
</dbReference>
<evidence type="ECO:0000259" key="26">
    <source>
        <dbReference type="Pfam" id="PF21343"/>
    </source>
</evidence>
<dbReference type="FunCoup" id="A0A7M7G2G8">
    <property type="interactions" value="756"/>
</dbReference>
<dbReference type="SMR" id="A0A7M7G2G8"/>
<evidence type="ECO:0000256" key="16">
    <source>
        <dbReference type="ARBA" id="ARBA00047893"/>
    </source>
</evidence>
<comment type="catalytic activity">
    <reaction evidence="17">
        <text>oxidized [electron-transfer flavoprotein] + hexadecanoyl-CoA + H(+) = (2E)-hexadecenoyl-CoA + reduced [electron-transfer flavoprotein]</text>
        <dbReference type="Rhea" id="RHEA:43448"/>
        <dbReference type="Rhea" id="RHEA-COMP:10685"/>
        <dbReference type="Rhea" id="RHEA-COMP:10686"/>
        <dbReference type="ChEBI" id="CHEBI:15378"/>
        <dbReference type="ChEBI" id="CHEBI:57379"/>
        <dbReference type="ChEBI" id="CHEBI:57692"/>
        <dbReference type="ChEBI" id="CHEBI:58307"/>
        <dbReference type="ChEBI" id="CHEBI:61526"/>
    </reaction>
    <physiologicalReaction direction="left-to-right" evidence="17">
        <dbReference type="Rhea" id="RHEA:43449"/>
    </physiologicalReaction>
</comment>
<evidence type="ECO:0000313" key="28">
    <source>
        <dbReference type="Proteomes" id="UP000002358"/>
    </source>
</evidence>
<evidence type="ECO:0000256" key="11">
    <source>
        <dbReference type="ARBA" id="ARBA00022990"/>
    </source>
</evidence>
<evidence type="ECO:0000256" key="13">
    <source>
        <dbReference type="ARBA" id="ARBA00023098"/>
    </source>
</evidence>
<dbReference type="GO" id="GO:0050660">
    <property type="term" value="F:flavin adenine dinucleotide binding"/>
    <property type="evidence" value="ECO:0007669"/>
    <property type="project" value="InterPro"/>
</dbReference>
<dbReference type="CTD" id="37"/>
<comment type="subcellular location">
    <subcellularLocation>
        <location evidence="2">Mitochondrion inner membrane</location>
        <topology evidence="2">Peripheral membrane protein</topology>
    </subcellularLocation>
</comment>
<evidence type="ECO:0000313" key="27">
    <source>
        <dbReference type="EnsemblMetazoa" id="XP_001601226"/>
    </source>
</evidence>
<dbReference type="SUPFAM" id="SSF56645">
    <property type="entry name" value="Acyl-CoA dehydrogenase NM domain-like"/>
    <property type="match status" value="1"/>
</dbReference>
<evidence type="ECO:0000256" key="17">
    <source>
        <dbReference type="ARBA" id="ARBA00047916"/>
    </source>
</evidence>
<keyword evidence="10" id="KW-0809">Transit peptide</keyword>
<evidence type="ECO:0000256" key="15">
    <source>
        <dbReference type="ARBA" id="ARBA00023136"/>
    </source>
</evidence>
<evidence type="ECO:0000259" key="24">
    <source>
        <dbReference type="Pfam" id="PF02770"/>
    </source>
</evidence>
<evidence type="ECO:0000256" key="20">
    <source>
        <dbReference type="ARBA" id="ARBA00049140"/>
    </source>
</evidence>
<feature type="domain" description="Acyl-CoA oxidase/dehydrogenase middle" evidence="24">
    <location>
        <begin position="193"/>
        <end position="295"/>
    </location>
</feature>
<sequence length="633" mass="68962">MMIRVPKIFISPLRNLGRLLDANLRCLATQTANKAAKAEKLNNGNSNAKESQSFTMNIFRGQLQTSQVFPFPQALNEEQEETLKMMIDPLETFFEEVNDPFKNDENASIDKETMKALWDLGAFGIQVPQELGGLGLNNTQYARLVEVVGYNDLGVGITLGAHQSIGFKGILLVGTPEQKAKYLPRVCNGDMAAFCLTEPSCGSDAGAVRSKAVKSPDGSHYILNGSKIWISNGGLAEIMTVFAQVPMKDPITGETKDKVTAFIVERAFGGVTNGPPENKMGIKCSNTTEVYFEDVKIPAENVLGGEGQGFKVAMQILNNGRFGMAAALSGTMQYCTKKAIEHAVQRIQFSRTIDSYGTIQEKLARMSMLQYITQSMAYMVSGNMDKGSQDYHLEAAISKVFASESAWWVCDEAIQVLGGMGFMKSTGLERVLRDLRIFRIFEGTNDILRLFVALTGIQYAGSHLKELQNAFRNPAANLGLIAEEVSKRATRVIGLNSLNLTPLVHPSLTDSAALCSKSIESFGSTIENVLVKYGKGIVEEQFILNRLAQAAIDTYTMTVVLSRASASATKNTPSAQHEVLMAQVWCSEASSRVAYNLKVTGATKNLDVFSKMSKISRNICEAGGIAHKNPLGI</sequence>
<proteinExistence type="inferred from homology"/>
<comment type="catalytic activity">
    <reaction evidence="18">
        <text>tetracosanoyl-CoA + oxidized [electron-transfer flavoprotein] + H(+) = (2E)-tetracosenoyl-CoA + reduced [electron-transfer flavoprotein]</text>
        <dbReference type="Rhea" id="RHEA:47232"/>
        <dbReference type="Rhea" id="RHEA-COMP:10685"/>
        <dbReference type="Rhea" id="RHEA-COMP:10686"/>
        <dbReference type="ChEBI" id="CHEBI:15378"/>
        <dbReference type="ChEBI" id="CHEBI:57692"/>
        <dbReference type="ChEBI" id="CHEBI:58307"/>
        <dbReference type="ChEBI" id="CHEBI:65052"/>
        <dbReference type="ChEBI" id="CHEBI:74693"/>
    </reaction>
    <physiologicalReaction direction="left-to-right" evidence="18">
        <dbReference type="Rhea" id="RHEA:47233"/>
    </physiologicalReaction>
</comment>
<evidence type="ECO:0000256" key="4">
    <source>
        <dbReference type="ARBA" id="ARBA00009347"/>
    </source>
</evidence>
<keyword evidence="13" id="KW-0443">Lipid metabolism</keyword>
<name>A0A7M7G2G8_NASVI</name>
<evidence type="ECO:0008006" key="29">
    <source>
        <dbReference type="Google" id="ProtNLM"/>
    </source>
</evidence>
<evidence type="ECO:0000256" key="3">
    <source>
        <dbReference type="ARBA" id="ARBA00005198"/>
    </source>
</evidence>
<comment type="catalytic activity">
    <reaction evidence="21">
        <text>octadecanoyl-CoA + oxidized [electron-transfer flavoprotein] + H(+) = (2E)-octadecenoyl-CoA + reduced [electron-transfer flavoprotein]</text>
        <dbReference type="Rhea" id="RHEA:47240"/>
        <dbReference type="Rhea" id="RHEA-COMP:10685"/>
        <dbReference type="Rhea" id="RHEA-COMP:10686"/>
        <dbReference type="ChEBI" id="CHEBI:15378"/>
        <dbReference type="ChEBI" id="CHEBI:57394"/>
        <dbReference type="ChEBI" id="CHEBI:57692"/>
        <dbReference type="ChEBI" id="CHEBI:58307"/>
        <dbReference type="ChEBI" id="CHEBI:71412"/>
    </reaction>
    <physiologicalReaction direction="left-to-right" evidence="21">
        <dbReference type="Rhea" id="RHEA:47241"/>
    </physiologicalReaction>
</comment>
<dbReference type="InterPro" id="IPR006091">
    <property type="entry name" value="Acyl-CoA_Oxase/DH_mid-dom"/>
</dbReference>
<comment type="catalytic activity">
    <reaction evidence="16">
        <text>dodecanoyl-CoA + oxidized [electron-transfer flavoprotein] + H(+) = (2E)-dodecenoyl-CoA + reduced [electron-transfer flavoprotein]</text>
        <dbReference type="Rhea" id="RHEA:47296"/>
        <dbReference type="Rhea" id="RHEA-COMP:10685"/>
        <dbReference type="Rhea" id="RHEA-COMP:10686"/>
        <dbReference type="ChEBI" id="CHEBI:15378"/>
        <dbReference type="ChEBI" id="CHEBI:57330"/>
        <dbReference type="ChEBI" id="CHEBI:57375"/>
        <dbReference type="ChEBI" id="CHEBI:57692"/>
        <dbReference type="ChEBI" id="CHEBI:58307"/>
    </reaction>
    <physiologicalReaction direction="left-to-right" evidence="16">
        <dbReference type="Rhea" id="RHEA:47297"/>
    </physiologicalReaction>
</comment>
<dbReference type="InterPro" id="IPR036250">
    <property type="entry name" value="AcylCo_DH-like_C"/>
</dbReference>
<comment type="catalytic activity">
    <reaction evidence="20">
        <text>eicosanoyl-CoA + oxidized [electron-transfer flavoprotein] + H(+) = (2E)-eicosenoyl-CoA + reduced [electron-transfer flavoprotein]</text>
        <dbReference type="Rhea" id="RHEA:47236"/>
        <dbReference type="Rhea" id="RHEA-COMP:10685"/>
        <dbReference type="Rhea" id="RHEA-COMP:10686"/>
        <dbReference type="ChEBI" id="CHEBI:15378"/>
        <dbReference type="ChEBI" id="CHEBI:57380"/>
        <dbReference type="ChEBI" id="CHEBI:57692"/>
        <dbReference type="ChEBI" id="CHEBI:58307"/>
        <dbReference type="ChEBI" id="CHEBI:74691"/>
    </reaction>
    <physiologicalReaction direction="left-to-right" evidence="20">
        <dbReference type="Rhea" id="RHEA:47237"/>
    </physiologicalReaction>
</comment>
<organism evidence="27 28">
    <name type="scientific">Nasonia vitripennis</name>
    <name type="common">Parasitic wasp</name>
    <dbReference type="NCBI Taxonomy" id="7425"/>
    <lineage>
        <taxon>Eukaryota</taxon>
        <taxon>Metazoa</taxon>
        <taxon>Ecdysozoa</taxon>
        <taxon>Arthropoda</taxon>
        <taxon>Hexapoda</taxon>
        <taxon>Insecta</taxon>
        <taxon>Pterygota</taxon>
        <taxon>Neoptera</taxon>
        <taxon>Endopterygota</taxon>
        <taxon>Hymenoptera</taxon>
        <taxon>Apocrita</taxon>
        <taxon>Proctotrupomorpha</taxon>
        <taxon>Chalcidoidea</taxon>
        <taxon>Pteromalidae</taxon>
        <taxon>Pteromalinae</taxon>
        <taxon>Nasonia</taxon>
    </lineage>
</organism>
<dbReference type="FunFam" id="2.40.110.10:FF:000006">
    <property type="entry name" value="very long-chain specific acyl-CoA dehydrogenase, mitochondrial"/>
    <property type="match status" value="1"/>
</dbReference>
<evidence type="ECO:0000256" key="19">
    <source>
        <dbReference type="ARBA" id="ARBA00049038"/>
    </source>
</evidence>
<comment type="pathway">
    <text evidence="3">Lipid metabolism; mitochondrial fatty acid beta-oxidation.</text>
</comment>
<comment type="catalytic activity">
    <reaction evidence="19">
        <text>tetradecanoyl-CoA + oxidized [electron-transfer flavoprotein] + H(+) = (2E)-tetradecenoyl-CoA + reduced [electron-transfer flavoprotein]</text>
        <dbReference type="Rhea" id="RHEA:47316"/>
        <dbReference type="Rhea" id="RHEA-COMP:10685"/>
        <dbReference type="Rhea" id="RHEA-COMP:10686"/>
        <dbReference type="ChEBI" id="CHEBI:15378"/>
        <dbReference type="ChEBI" id="CHEBI:57385"/>
        <dbReference type="ChEBI" id="CHEBI:57692"/>
        <dbReference type="ChEBI" id="CHEBI:58307"/>
        <dbReference type="ChEBI" id="CHEBI:61405"/>
    </reaction>
    <physiologicalReaction direction="left-to-right" evidence="19">
        <dbReference type="Rhea" id="RHEA:47317"/>
    </physiologicalReaction>
</comment>
<dbReference type="PANTHER" id="PTHR43884">
    <property type="entry name" value="ACYL-COA DEHYDROGENASE"/>
    <property type="match status" value="1"/>
</dbReference>
<evidence type="ECO:0000256" key="10">
    <source>
        <dbReference type="ARBA" id="ARBA00022946"/>
    </source>
</evidence>
<dbReference type="Pfam" id="PF02770">
    <property type="entry name" value="Acyl-CoA_dh_M"/>
    <property type="match status" value="1"/>
</dbReference>
<keyword evidence="12 22" id="KW-0560">Oxidoreductase</keyword>
<keyword evidence="6 22" id="KW-0285">Flavoprotein</keyword>
<dbReference type="SUPFAM" id="SSF47203">
    <property type="entry name" value="Acyl-CoA dehydrogenase C-terminal domain-like"/>
    <property type="match status" value="2"/>
</dbReference>
<dbReference type="InterPro" id="IPR009075">
    <property type="entry name" value="AcylCo_DH/oxidase_C"/>
</dbReference>
<evidence type="ECO:0000256" key="18">
    <source>
        <dbReference type="ARBA" id="ARBA00048086"/>
    </source>
</evidence>
<keyword evidence="15" id="KW-0472">Membrane</keyword>
<feature type="domain" description="Acyl-CoA dehydrogenase/oxidase C-terminal" evidence="23">
    <location>
        <begin position="307"/>
        <end position="453"/>
    </location>
</feature>
<evidence type="ECO:0000256" key="21">
    <source>
        <dbReference type="ARBA" id="ARBA00049224"/>
    </source>
</evidence>
<accession>A0A7M7G2G8</accession>